<dbReference type="PRINTS" id="PR00682">
    <property type="entry name" value="IPNSYNTHASE"/>
</dbReference>
<dbReference type="InterPro" id="IPR005123">
    <property type="entry name" value="Oxoglu/Fe-dep_dioxygenase_dom"/>
</dbReference>
<dbReference type="GO" id="GO:0016491">
    <property type="term" value="F:oxidoreductase activity"/>
    <property type="evidence" value="ECO:0007669"/>
    <property type="project" value="UniProtKB-KW"/>
</dbReference>
<evidence type="ECO:0000313" key="7">
    <source>
        <dbReference type="Proteomes" id="UP001145799"/>
    </source>
</evidence>
<evidence type="ECO:0000313" key="6">
    <source>
        <dbReference type="EMBL" id="MDR7337444.1"/>
    </source>
</evidence>
<dbReference type="AlphaFoldDB" id="A0A9X3SZV6"/>
<dbReference type="EMBL" id="JAPZVQ010000019">
    <property type="protein sequence ID" value="MDA1387811.1"/>
    <property type="molecule type" value="Genomic_DNA"/>
</dbReference>
<keyword evidence="3" id="KW-0408">Iron</keyword>
<dbReference type="InterPro" id="IPR026992">
    <property type="entry name" value="DIOX_N"/>
</dbReference>
<name>A0A9X3SZV6_9ACTN</name>
<comment type="similarity">
    <text evidence="3">Belongs to the iron/ascorbate-dependent oxidoreductase family.</text>
</comment>
<dbReference type="EMBL" id="JAVDYD010000001">
    <property type="protein sequence ID" value="MDR7337444.1"/>
    <property type="molecule type" value="Genomic_DNA"/>
</dbReference>
<evidence type="ECO:0000256" key="1">
    <source>
        <dbReference type="ARBA" id="ARBA00004792"/>
    </source>
</evidence>
<dbReference type="Proteomes" id="UP001183604">
    <property type="component" value="Unassembled WGS sequence"/>
</dbReference>
<dbReference type="InterPro" id="IPR027443">
    <property type="entry name" value="IPNS-like_sf"/>
</dbReference>
<comment type="caution">
    <text evidence="5">The sequence shown here is derived from an EMBL/GenBank/DDBJ whole genome shotgun (WGS) entry which is preliminary data.</text>
</comment>
<keyword evidence="8" id="KW-1185">Reference proteome</keyword>
<evidence type="ECO:0000259" key="4">
    <source>
        <dbReference type="PROSITE" id="PS51471"/>
    </source>
</evidence>
<dbReference type="Gene3D" id="2.60.120.330">
    <property type="entry name" value="B-lactam Antibiotic, Isopenicillin N Synthase, Chain"/>
    <property type="match status" value="1"/>
</dbReference>
<accession>A0A9X3SZV6</accession>
<dbReference type="PANTHER" id="PTHR47990">
    <property type="entry name" value="2-OXOGLUTARATE (2OG) AND FE(II)-DEPENDENT OXYGENASE SUPERFAMILY PROTEIN-RELATED"/>
    <property type="match status" value="1"/>
</dbReference>
<gene>
    <name evidence="6" type="ORF">J2S69_001163</name>
    <name evidence="5" type="ORF">O2L01_22655</name>
</gene>
<protein>
    <submittedName>
        <fullName evidence="6">Isopenicillin N synthase-like dioxygenase</fullName>
    </submittedName>
</protein>
<dbReference type="SUPFAM" id="SSF51197">
    <property type="entry name" value="Clavaminate synthase-like"/>
    <property type="match status" value="1"/>
</dbReference>
<comment type="pathway">
    <text evidence="1">Antibiotic biosynthesis.</text>
</comment>
<keyword evidence="2" id="KW-0045">Antibiotic biosynthesis</keyword>
<dbReference type="RefSeq" id="WP_270124305.1">
    <property type="nucleotide sequence ID" value="NZ_BAAAOM010000002.1"/>
</dbReference>
<evidence type="ECO:0000256" key="3">
    <source>
        <dbReference type="RuleBase" id="RU003682"/>
    </source>
</evidence>
<evidence type="ECO:0000313" key="5">
    <source>
        <dbReference type="EMBL" id="MDA1387811.1"/>
    </source>
</evidence>
<evidence type="ECO:0000313" key="8">
    <source>
        <dbReference type="Proteomes" id="UP001183604"/>
    </source>
</evidence>
<reference evidence="6 8" key="2">
    <citation type="submission" date="2023-07" db="EMBL/GenBank/DDBJ databases">
        <title>Sequencing the genomes of 1000 actinobacteria strains.</title>
        <authorList>
            <person name="Klenk H.-P."/>
        </authorList>
    </citation>
    <scope>NUCLEOTIDE SEQUENCE [LARGE SCALE GENOMIC DNA]</scope>
    <source>
        <strain evidence="6 8">DSM 44724</strain>
    </source>
</reference>
<sequence>MPPLTGHGGDLPLLDLRALGTAADRTTAAKLVDEAFATGGFLRVVGHAVPQAAIDRIAERSRTFFTSDPAGKDTVQADMSDPLTRGLIRREHHEQFFSSMLTEDGRTVPPEYRDFDRSNRWPRLAGFRQSFADYYREVDVLATTLMRLMATALELPENWFVERFDQGFTPLVANYYPPFPEDGGGERLRHPAHRDWGAMTLLYQDDRHGGLQVRTAEGAWVDVPVAPGSFIVNLGMLMERWTGRRWVAALHRVVALPEDSRSDRISLAFFCQPNLDVLVDRVPSGAGDAASDPVTSGDYYRKLAQVVYGANAA</sequence>
<keyword evidence="3" id="KW-0560">Oxidoreductase</keyword>
<dbReference type="InterPro" id="IPR044861">
    <property type="entry name" value="IPNS-like_FE2OG_OXY"/>
</dbReference>
<proteinExistence type="inferred from homology"/>
<dbReference type="InterPro" id="IPR050231">
    <property type="entry name" value="Iron_ascorbate_oxido_reductase"/>
</dbReference>
<keyword evidence="3" id="KW-0479">Metal-binding</keyword>
<evidence type="ECO:0000256" key="2">
    <source>
        <dbReference type="ARBA" id="ARBA00023194"/>
    </source>
</evidence>
<dbReference type="PROSITE" id="PS51471">
    <property type="entry name" value="FE2OG_OXY"/>
    <property type="match status" value="1"/>
</dbReference>
<dbReference type="Pfam" id="PF14226">
    <property type="entry name" value="DIOX_N"/>
    <property type="match status" value="1"/>
</dbReference>
<dbReference type="Proteomes" id="UP001145799">
    <property type="component" value="Unassembled WGS sequence"/>
</dbReference>
<feature type="domain" description="Fe2OG dioxygenase" evidence="4">
    <location>
        <begin position="167"/>
        <end position="273"/>
    </location>
</feature>
<organism evidence="5 7">
    <name type="scientific">Glycomyces lechevalierae</name>
    <dbReference type="NCBI Taxonomy" id="256034"/>
    <lineage>
        <taxon>Bacteria</taxon>
        <taxon>Bacillati</taxon>
        <taxon>Actinomycetota</taxon>
        <taxon>Actinomycetes</taxon>
        <taxon>Glycomycetales</taxon>
        <taxon>Glycomycetaceae</taxon>
        <taxon>Glycomyces</taxon>
    </lineage>
</organism>
<reference evidence="5" key="1">
    <citation type="submission" date="2022-12" db="EMBL/GenBank/DDBJ databases">
        <title>Gycomyces niveus sp.nov., a novel actinomycete isolated from soil in Shouguang.</title>
        <authorList>
            <person name="Yang X."/>
        </authorList>
    </citation>
    <scope>NUCLEOTIDE SEQUENCE</scope>
    <source>
        <strain evidence="5">DSM 44724</strain>
    </source>
</reference>
<dbReference type="GO" id="GO:0046872">
    <property type="term" value="F:metal ion binding"/>
    <property type="evidence" value="ECO:0007669"/>
    <property type="project" value="UniProtKB-KW"/>
</dbReference>
<dbReference type="Pfam" id="PF03171">
    <property type="entry name" value="2OG-FeII_Oxy"/>
    <property type="match status" value="1"/>
</dbReference>
<dbReference type="GO" id="GO:0017000">
    <property type="term" value="P:antibiotic biosynthetic process"/>
    <property type="evidence" value="ECO:0007669"/>
    <property type="project" value="UniProtKB-KW"/>
</dbReference>